<reference evidence="1 2" key="1">
    <citation type="submission" date="2018-01" db="EMBL/GenBank/DDBJ databases">
        <title>A novel member of the phylum Bacteroidetes isolated from glacier ice.</title>
        <authorList>
            <person name="Liu Q."/>
            <person name="Xin Y.-H."/>
        </authorList>
    </citation>
    <scope>NUCLEOTIDE SEQUENCE [LARGE SCALE GENOMIC DNA]</scope>
    <source>
        <strain evidence="1 2">RB1R16</strain>
    </source>
</reference>
<keyword evidence="2" id="KW-1185">Reference proteome</keyword>
<name>A0A2S7SSH9_9BACT</name>
<accession>A0A2S7SSH9</accession>
<dbReference type="Proteomes" id="UP000239872">
    <property type="component" value="Unassembled WGS sequence"/>
</dbReference>
<proteinExistence type="predicted"/>
<dbReference type="EMBL" id="PPSL01000006">
    <property type="protein sequence ID" value="PQJ09496.1"/>
    <property type="molecule type" value="Genomic_DNA"/>
</dbReference>
<protein>
    <submittedName>
        <fullName evidence="1">Uncharacterized protein</fullName>
    </submittedName>
</protein>
<evidence type="ECO:0000313" key="1">
    <source>
        <dbReference type="EMBL" id="PQJ09496.1"/>
    </source>
</evidence>
<comment type="caution">
    <text evidence="1">The sequence shown here is derived from an EMBL/GenBank/DDBJ whole genome shotgun (WGS) entry which is preliminary data.</text>
</comment>
<organism evidence="1 2">
    <name type="scientific">Flavipsychrobacter stenotrophus</name>
    <dbReference type="NCBI Taxonomy" id="2077091"/>
    <lineage>
        <taxon>Bacteria</taxon>
        <taxon>Pseudomonadati</taxon>
        <taxon>Bacteroidota</taxon>
        <taxon>Chitinophagia</taxon>
        <taxon>Chitinophagales</taxon>
        <taxon>Chitinophagaceae</taxon>
        <taxon>Flavipsychrobacter</taxon>
    </lineage>
</organism>
<gene>
    <name evidence="1" type="ORF">CJD36_019850</name>
</gene>
<dbReference type="RefSeq" id="WP_105040946.1">
    <property type="nucleotide sequence ID" value="NZ_PPSL01000006.1"/>
</dbReference>
<sequence length="61" mass="7068">MADPLGYAETVFEYYLPGVDHQSLTDEEFAQKYANLEYLRTQEILESIELAKLGLVTKRKK</sequence>
<dbReference type="AlphaFoldDB" id="A0A2S7SSH9"/>
<evidence type="ECO:0000313" key="2">
    <source>
        <dbReference type="Proteomes" id="UP000239872"/>
    </source>
</evidence>